<accession>A0A372LMD1</accession>
<feature type="domain" description="SWIM-type" evidence="2">
    <location>
        <begin position="58"/>
        <end position="91"/>
    </location>
</feature>
<dbReference type="RefSeq" id="WP_117327715.1">
    <property type="nucleotide sequence ID" value="NZ_QVTE01000046.1"/>
</dbReference>
<sequence length="530" mass="62110">MSELTFFGEQLAKELNPKAGEQVAAVQRGVMLYRQELVFDQTVTPDFVRATVQDVTPVKVELDLTFPLNSSCTCKRIGFCRHQLAVFFAAYAAVGSVSEWVQSWKEQSQGISDRNPLQLQRARDLLNRTKKQPLVKSYQAWIHFVDEAFAEFIIANKDVPSYVLPEKWRNYTQRLRAETPIEREWKVLYDFITSFRTFLLLADLLEQFRKSPAAFRYFHSLISDITDDLHSIIQQLSRQARPFAFDHFFEAIKGDTHRLMTVSSILEYESTDLYRAIWGFLLKNPKWRKEELGRLENFEAPNELPKQIAYIHLLLLNNRNSELPGLLRKLDVEACPYLFYWIKLEAESDLRATPFIEFLVQNIRPFLQQLGNYYECTDFVRTFSGPVNAFCVKNNRTDLLEKFYRQSLPYSYWSYATYLFEEEQYKKWVDLHVYAGISLDSIGTEAVKVITAADPSLVLPLYYHAVEQQIGLKNRSAYRQAVRYLKKMRTVYKKLKQEDVFTDYVGHIAESTKRLRAFQEELQRGKLIHA</sequence>
<dbReference type="EMBL" id="QVTE01000046">
    <property type="protein sequence ID" value="RFU67108.1"/>
    <property type="molecule type" value="Genomic_DNA"/>
</dbReference>
<comment type="caution">
    <text evidence="3">The sequence shown here is derived from an EMBL/GenBank/DDBJ whole genome shotgun (WGS) entry which is preliminary data.</text>
</comment>
<dbReference type="GO" id="GO:0008270">
    <property type="term" value="F:zinc ion binding"/>
    <property type="evidence" value="ECO:0007669"/>
    <property type="project" value="UniProtKB-KW"/>
</dbReference>
<dbReference type="Proteomes" id="UP000264541">
    <property type="component" value="Unassembled WGS sequence"/>
</dbReference>
<proteinExistence type="predicted"/>
<evidence type="ECO:0000313" key="3">
    <source>
        <dbReference type="EMBL" id="RFU67108.1"/>
    </source>
</evidence>
<reference evidence="3 4" key="1">
    <citation type="submission" date="2018-08" db="EMBL/GenBank/DDBJ databases">
        <title>Bacillus chawlae sp. nov., Bacillus glennii sp. nov., and Bacillus saganii sp. nov. Isolated from the Vehicle Assembly Building at Kennedy Space Center where the Viking Spacecraft were Assembled.</title>
        <authorList>
            <person name="Seuylemezian A."/>
            <person name="Vaishampayan P."/>
        </authorList>
    </citation>
    <scope>NUCLEOTIDE SEQUENCE [LARGE SCALE GENOMIC DNA]</scope>
    <source>
        <strain evidence="3 4">V47-23a</strain>
    </source>
</reference>
<name>A0A372LMD1_9BACI</name>
<keyword evidence="1" id="KW-0862">Zinc</keyword>
<dbReference type="InterPro" id="IPR007527">
    <property type="entry name" value="Znf_SWIM"/>
</dbReference>
<dbReference type="PROSITE" id="PS50966">
    <property type="entry name" value="ZF_SWIM"/>
    <property type="match status" value="1"/>
</dbReference>
<organism evidence="3 4">
    <name type="scientific">Peribacillus saganii</name>
    <dbReference type="NCBI Taxonomy" id="2303992"/>
    <lineage>
        <taxon>Bacteria</taxon>
        <taxon>Bacillati</taxon>
        <taxon>Bacillota</taxon>
        <taxon>Bacilli</taxon>
        <taxon>Bacillales</taxon>
        <taxon>Bacillaceae</taxon>
        <taxon>Peribacillus</taxon>
    </lineage>
</organism>
<evidence type="ECO:0000259" key="2">
    <source>
        <dbReference type="PROSITE" id="PS50966"/>
    </source>
</evidence>
<gene>
    <name evidence="3" type="ORF">D0469_15925</name>
</gene>
<dbReference type="OrthoDB" id="7593573at2"/>
<evidence type="ECO:0000256" key="1">
    <source>
        <dbReference type="PROSITE-ProRule" id="PRU00325"/>
    </source>
</evidence>
<keyword evidence="4" id="KW-1185">Reference proteome</keyword>
<protein>
    <submittedName>
        <fullName evidence="3">SWIM zinc finger family protein</fullName>
    </submittedName>
</protein>
<dbReference type="AlphaFoldDB" id="A0A372LMD1"/>
<evidence type="ECO:0000313" key="4">
    <source>
        <dbReference type="Proteomes" id="UP000264541"/>
    </source>
</evidence>
<keyword evidence="1" id="KW-0479">Metal-binding</keyword>
<keyword evidence="1" id="KW-0863">Zinc-finger</keyword>